<dbReference type="PANTHER" id="PTHR44591">
    <property type="entry name" value="STRESS RESPONSE REGULATOR PROTEIN 1"/>
    <property type="match status" value="1"/>
</dbReference>
<feature type="domain" description="Response regulatory" evidence="3">
    <location>
        <begin position="2"/>
        <end position="118"/>
    </location>
</feature>
<dbReference type="Pfam" id="PF00072">
    <property type="entry name" value="Response_reg"/>
    <property type="match status" value="1"/>
</dbReference>
<dbReference type="SMART" id="SM00448">
    <property type="entry name" value="REC"/>
    <property type="match status" value="1"/>
</dbReference>
<feature type="modified residue" description="4-aspartylphosphate" evidence="2">
    <location>
        <position position="53"/>
    </location>
</feature>
<dbReference type="EMBL" id="MLCO01000012">
    <property type="protein sequence ID" value="ONG58808.1"/>
    <property type="molecule type" value="Genomic_DNA"/>
</dbReference>
<sequence length="126" mass="13705">MCILVVEDEALIRFVIIEVFGSAGFEVCEACCGEQAAALIDAADRRFSLLITDIHMPGKLDGIAVAGLMRLRYPGTPILFTTGRPDVLDGPEGLKTGDRLLQKPYGPTRLLTVAREMLDGKLPLYL</sequence>
<evidence type="ECO:0000256" key="1">
    <source>
        <dbReference type="ARBA" id="ARBA00022553"/>
    </source>
</evidence>
<gene>
    <name evidence="4" type="ORF">BKE38_01895</name>
</gene>
<evidence type="ECO:0000313" key="4">
    <source>
        <dbReference type="EMBL" id="ONG58808.1"/>
    </source>
</evidence>
<keyword evidence="1 2" id="KW-0597">Phosphoprotein</keyword>
<dbReference type="PROSITE" id="PS50110">
    <property type="entry name" value="RESPONSE_REGULATORY"/>
    <property type="match status" value="1"/>
</dbReference>
<dbReference type="InterPro" id="IPR050595">
    <property type="entry name" value="Bact_response_regulator"/>
</dbReference>
<organism evidence="4 5">
    <name type="scientific">Teichococcus deserti</name>
    <dbReference type="NCBI Taxonomy" id="1817963"/>
    <lineage>
        <taxon>Bacteria</taxon>
        <taxon>Pseudomonadati</taxon>
        <taxon>Pseudomonadota</taxon>
        <taxon>Alphaproteobacteria</taxon>
        <taxon>Acetobacterales</taxon>
        <taxon>Roseomonadaceae</taxon>
        <taxon>Roseomonas</taxon>
    </lineage>
</organism>
<proteinExistence type="predicted"/>
<dbReference type="InterPro" id="IPR001789">
    <property type="entry name" value="Sig_transdc_resp-reg_receiver"/>
</dbReference>
<evidence type="ECO:0000259" key="3">
    <source>
        <dbReference type="PROSITE" id="PS50110"/>
    </source>
</evidence>
<keyword evidence="5" id="KW-1185">Reference proteome</keyword>
<dbReference type="Gene3D" id="3.40.50.2300">
    <property type="match status" value="1"/>
</dbReference>
<evidence type="ECO:0000313" key="5">
    <source>
        <dbReference type="Proteomes" id="UP000188879"/>
    </source>
</evidence>
<accession>A0A1V2H869</accession>
<evidence type="ECO:0000256" key="2">
    <source>
        <dbReference type="PROSITE-ProRule" id="PRU00169"/>
    </source>
</evidence>
<comment type="caution">
    <text evidence="4">The sequence shown here is derived from an EMBL/GenBank/DDBJ whole genome shotgun (WGS) entry which is preliminary data.</text>
</comment>
<dbReference type="PANTHER" id="PTHR44591:SF21">
    <property type="entry name" value="TWO-COMPONENT RESPONSE REGULATOR"/>
    <property type="match status" value="1"/>
</dbReference>
<reference evidence="4 5" key="1">
    <citation type="submission" date="2016-10" db="EMBL/GenBank/DDBJ databases">
        <title>Draft Genome sequence of Roseomonas sp. strain M3.</title>
        <authorList>
            <person name="Subhash Y."/>
            <person name="Lee S."/>
        </authorList>
    </citation>
    <scope>NUCLEOTIDE SEQUENCE [LARGE SCALE GENOMIC DNA]</scope>
    <source>
        <strain evidence="4 5">M3</strain>
    </source>
</reference>
<dbReference type="GO" id="GO:0000160">
    <property type="term" value="P:phosphorelay signal transduction system"/>
    <property type="evidence" value="ECO:0007669"/>
    <property type="project" value="InterPro"/>
</dbReference>
<dbReference type="SUPFAM" id="SSF52172">
    <property type="entry name" value="CheY-like"/>
    <property type="match status" value="1"/>
</dbReference>
<dbReference type="Proteomes" id="UP000188879">
    <property type="component" value="Unassembled WGS sequence"/>
</dbReference>
<protein>
    <recommendedName>
        <fullName evidence="3">Response regulatory domain-containing protein</fullName>
    </recommendedName>
</protein>
<name>A0A1V2H869_9PROT</name>
<dbReference type="InterPro" id="IPR011006">
    <property type="entry name" value="CheY-like_superfamily"/>
</dbReference>
<dbReference type="RefSeq" id="WP_076955688.1">
    <property type="nucleotide sequence ID" value="NZ_MLCO01000012.1"/>
</dbReference>
<dbReference type="AlphaFoldDB" id="A0A1V2H869"/>